<organism evidence="10 11">
    <name type="scientific">Billgrantia campisalis</name>
    <dbReference type="NCBI Taxonomy" id="74661"/>
    <lineage>
        <taxon>Bacteria</taxon>
        <taxon>Pseudomonadati</taxon>
        <taxon>Pseudomonadota</taxon>
        <taxon>Gammaproteobacteria</taxon>
        <taxon>Oceanospirillales</taxon>
        <taxon>Halomonadaceae</taxon>
        <taxon>Billgrantia</taxon>
    </lineage>
</organism>
<evidence type="ECO:0000313" key="11">
    <source>
        <dbReference type="Proteomes" id="UP000814385"/>
    </source>
</evidence>
<dbReference type="InterPro" id="IPR010930">
    <property type="entry name" value="Flg_bb/hook_C_dom"/>
</dbReference>
<dbReference type="Pfam" id="PF07559">
    <property type="entry name" value="FlgE_D2"/>
    <property type="match status" value="1"/>
</dbReference>
<keyword evidence="10" id="KW-0966">Cell projection</keyword>
<evidence type="ECO:0000256" key="2">
    <source>
        <dbReference type="ARBA" id="ARBA00009677"/>
    </source>
</evidence>
<evidence type="ECO:0000256" key="4">
    <source>
        <dbReference type="ARBA" id="ARBA00023143"/>
    </source>
</evidence>
<dbReference type="NCBIfam" id="TIGR03506">
    <property type="entry name" value="FlgEFG_subfam"/>
    <property type="match status" value="1"/>
</dbReference>
<evidence type="ECO:0000313" key="10">
    <source>
        <dbReference type="EMBL" id="MCG6656264.1"/>
    </source>
</evidence>
<dbReference type="InterPro" id="IPR001444">
    <property type="entry name" value="Flag_bb_rod_N"/>
</dbReference>
<evidence type="ECO:0000259" key="6">
    <source>
        <dbReference type="Pfam" id="PF00460"/>
    </source>
</evidence>
<comment type="similarity">
    <text evidence="2 5">Belongs to the flagella basal body rod proteins family.</text>
</comment>
<keyword evidence="4 5" id="KW-0975">Bacterial flagellum</keyword>
<dbReference type="Proteomes" id="UP000814385">
    <property type="component" value="Unassembled WGS sequence"/>
</dbReference>
<feature type="domain" description="Flagellar basal body rod protein N-terminal" evidence="6">
    <location>
        <begin position="6"/>
        <end position="33"/>
    </location>
</feature>
<evidence type="ECO:0000256" key="3">
    <source>
        <dbReference type="ARBA" id="ARBA00019015"/>
    </source>
</evidence>
<dbReference type="EMBL" id="JABFUC010000001">
    <property type="protein sequence ID" value="MCG6656264.1"/>
    <property type="molecule type" value="Genomic_DNA"/>
</dbReference>
<reference evidence="10 11" key="1">
    <citation type="submission" date="2020-05" db="EMBL/GenBank/DDBJ databases">
        <title>Comparative genomic analysis of denitrifying bacteria from Halomonas genus.</title>
        <authorList>
            <person name="Wang L."/>
            <person name="Shao Z."/>
        </authorList>
    </citation>
    <scope>NUCLEOTIDE SEQUENCE [LARGE SCALE GENOMIC DNA]</scope>
    <source>
        <strain evidence="10 11">A4</strain>
    </source>
</reference>
<dbReference type="SUPFAM" id="SSF117143">
    <property type="entry name" value="Flagellar hook protein flgE"/>
    <property type="match status" value="1"/>
</dbReference>
<feature type="domain" description="Flagellar hook protein FlgE D2" evidence="8">
    <location>
        <begin position="207"/>
        <end position="384"/>
    </location>
</feature>
<comment type="function">
    <text evidence="5">A flexible structure which links the flagellar filament to the drive apparatus in the basal body.</text>
</comment>
<dbReference type="InterPro" id="IPR011491">
    <property type="entry name" value="FlgE_D2"/>
</dbReference>
<name>A0ABS9P4D3_9GAMM</name>
<dbReference type="RefSeq" id="WP_238974872.1">
    <property type="nucleotide sequence ID" value="NZ_JABFUC010000001.1"/>
</dbReference>
<evidence type="ECO:0000256" key="1">
    <source>
        <dbReference type="ARBA" id="ARBA00004117"/>
    </source>
</evidence>
<proteinExistence type="inferred from homology"/>
<evidence type="ECO:0000256" key="5">
    <source>
        <dbReference type="RuleBase" id="RU362116"/>
    </source>
</evidence>
<gene>
    <name evidence="10" type="ORF">HOP52_00520</name>
</gene>
<protein>
    <recommendedName>
        <fullName evidence="3 5">Flagellar hook protein FlgE</fullName>
    </recommendedName>
</protein>
<evidence type="ECO:0000259" key="7">
    <source>
        <dbReference type="Pfam" id="PF06429"/>
    </source>
</evidence>
<keyword evidence="11" id="KW-1185">Reference proteome</keyword>
<dbReference type="Pfam" id="PF22692">
    <property type="entry name" value="LlgE_F_G_D1"/>
    <property type="match status" value="1"/>
</dbReference>
<keyword evidence="10" id="KW-0282">Flagellum</keyword>
<evidence type="ECO:0000259" key="8">
    <source>
        <dbReference type="Pfam" id="PF07559"/>
    </source>
</evidence>
<keyword evidence="10" id="KW-0969">Cilium</keyword>
<dbReference type="Gene3D" id="2.60.98.20">
    <property type="entry name" value="Flagellar hook protein FlgE"/>
    <property type="match status" value="1"/>
</dbReference>
<dbReference type="Pfam" id="PF06429">
    <property type="entry name" value="Flg_bbr_C"/>
    <property type="match status" value="1"/>
</dbReference>
<dbReference type="PANTHER" id="PTHR30435:SF1">
    <property type="entry name" value="FLAGELLAR HOOK PROTEIN FLGE"/>
    <property type="match status" value="1"/>
</dbReference>
<dbReference type="Pfam" id="PF00460">
    <property type="entry name" value="Flg_bb_rod"/>
    <property type="match status" value="1"/>
</dbReference>
<dbReference type="InterPro" id="IPR037058">
    <property type="entry name" value="Falgellar_hook_FlgE_sf"/>
</dbReference>
<comment type="caution">
    <text evidence="10">The sequence shown here is derived from an EMBL/GenBank/DDBJ whole genome shotgun (WGS) entry which is preliminary data.</text>
</comment>
<sequence length="502" mass="53275">MSFSQALSGLAAQSENLKVVSNNIANSQTVGFKSSGVAFSDVFAGANSRVGLGTRVAAVTQNFESGDLENTGRNLDLAIAGEGFYRLEQPGGEIVFSRNGQFNLDNQGYMVNASGQRLTGYGLTDPNDPFSAVVAGGAPQPIRVPSDDIPANATTEVSATYNLDSSARAGEQLQTISLGAVDENGDALTVDNDGDYDADGEPLELDVSYHFSNSFTAYDSLGNARNITVYFEKVDDDTNAWRVFQAVDGKLEFDGEAGAAQDMKNAFWMRFNENGQLARYSDLDENGNNARNADDIVGVAAAGYQLDFGENPIYDVADASALGSDLETAFEQASVDDAAQTRDRAELNFTVGEGANPLNHDFILTGTTQFSNNSVQNSLSQDGYSSGSLAGIEVTDDGRVIRNYTNEERRDAGQVVLTSFANVEGLQPAGDNAWRETNASGLPILGVAGTGVFGTIESGVLENSNVDLAKQLVDMIVAQRAYQANSSSISTQDELLQTVINL</sequence>
<evidence type="ECO:0000259" key="9">
    <source>
        <dbReference type="Pfam" id="PF22692"/>
    </source>
</evidence>
<dbReference type="PANTHER" id="PTHR30435">
    <property type="entry name" value="FLAGELLAR PROTEIN"/>
    <property type="match status" value="1"/>
</dbReference>
<accession>A0ABS9P4D3</accession>
<dbReference type="NCBIfam" id="NF004238">
    <property type="entry name" value="PRK05682.1-1"/>
    <property type="match status" value="1"/>
</dbReference>
<feature type="domain" description="Flagellar hook protein FlgE/F/G-like D1" evidence="9">
    <location>
        <begin position="78"/>
        <end position="146"/>
    </location>
</feature>
<dbReference type="InterPro" id="IPR020013">
    <property type="entry name" value="Flagellar_FlgE/F/G"/>
</dbReference>
<feature type="domain" description="Flagellar basal-body/hook protein C-terminal" evidence="7">
    <location>
        <begin position="458"/>
        <end position="502"/>
    </location>
</feature>
<dbReference type="InterPro" id="IPR037925">
    <property type="entry name" value="FlgE/F/G-like"/>
</dbReference>
<comment type="subcellular location">
    <subcellularLocation>
        <location evidence="1 5">Bacterial flagellum basal body</location>
    </subcellularLocation>
</comment>
<dbReference type="InterPro" id="IPR053967">
    <property type="entry name" value="LlgE_F_G-like_D1"/>
</dbReference>